<dbReference type="SUPFAM" id="SSF56112">
    <property type="entry name" value="Protein kinase-like (PK-like)"/>
    <property type="match status" value="1"/>
</dbReference>
<reference evidence="3 4" key="1">
    <citation type="submission" date="2020-05" db="EMBL/GenBank/DDBJ databases">
        <title>Erythrobacter mangrovi sp. nov., isolated from rhizosphere soil of mangrove plant (Kandelia candel).</title>
        <authorList>
            <person name="Ye Y.H."/>
        </authorList>
    </citation>
    <scope>NUCLEOTIDE SEQUENCE [LARGE SCALE GENOMIC DNA]</scope>
    <source>
        <strain evidence="3 4">EB310</strain>
    </source>
</reference>
<dbReference type="InterPro" id="IPR041726">
    <property type="entry name" value="ACAD10_11_N"/>
</dbReference>
<keyword evidence="3" id="KW-0808">Transferase</keyword>
<dbReference type="GO" id="GO:0016740">
    <property type="term" value="F:transferase activity"/>
    <property type="evidence" value="ECO:0007669"/>
    <property type="project" value="UniProtKB-KW"/>
</dbReference>
<organism evidence="3 4">
    <name type="scientific">Erythrobacter mangrovi</name>
    <dbReference type="NCBI Taxonomy" id="2739433"/>
    <lineage>
        <taxon>Bacteria</taxon>
        <taxon>Pseudomonadati</taxon>
        <taxon>Pseudomonadota</taxon>
        <taxon>Alphaproteobacteria</taxon>
        <taxon>Sphingomonadales</taxon>
        <taxon>Erythrobacteraceae</taxon>
        <taxon>Erythrobacter/Porphyrobacter group</taxon>
        <taxon>Erythrobacter</taxon>
    </lineage>
</organism>
<dbReference type="InterPro" id="IPR011009">
    <property type="entry name" value="Kinase-like_dom_sf"/>
</dbReference>
<sequence>MGESDSGTALERGLERALARAGLPAPERLTRLTGGATMESWRFASGGEDFVLRRAPSAAMMEGRAIGHDIEAAAIRMVHAVGVLAPEIVVELEETDGLGTGFVMRALPGTPDPRTILADNAGDAEGKGLADQLARELAGIHGVDHAALPPGLPTLDPEAGVAGLRAQFEEAGGDRPVVALALRWLEDNLPAPAEPALIHGDYRLGNVLVAGNDLTGVLDWELAHLGDPHEDLAYACMTVWRFARIDRPAAGLASLDDWFAAYEAAGGRTVDRTRFHWWLVYRTCWWALGCWRMGRTWREGADRTVERAIISRRTSEQELDLLLLLEGEAPRAERDRPLPPSASLPPPTGEATAGELATAISEWLATVKDRMEGHDRFQHAVARNALGIIARDFAAKVDPADAKLARSLIAGTRTLAEPGLLAQLRRTALDKLAVDMPKYPALDVARRQWTGED</sequence>
<dbReference type="Gene3D" id="3.90.1200.10">
    <property type="match status" value="1"/>
</dbReference>
<dbReference type="CDD" id="cd05154">
    <property type="entry name" value="ACAD10_11_N-like"/>
    <property type="match status" value="1"/>
</dbReference>
<evidence type="ECO:0000259" key="2">
    <source>
        <dbReference type="Pfam" id="PF01636"/>
    </source>
</evidence>
<dbReference type="Pfam" id="PF01636">
    <property type="entry name" value="APH"/>
    <property type="match status" value="1"/>
</dbReference>
<dbReference type="KEGG" id="emv:HQR01_06815"/>
<keyword evidence="4" id="KW-1185">Reference proteome</keyword>
<dbReference type="PANTHER" id="PTHR21310:SF57">
    <property type="entry name" value="BLR2944 PROTEIN"/>
    <property type="match status" value="1"/>
</dbReference>
<name>A0A7D3XRH7_9SPHN</name>
<feature type="region of interest" description="Disordered" evidence="1">
    <location>
        <begin position="332"/>
        <end position="351"/>
    </location>
</feature>
<dbReference type="Proteomes" id="UP000504693">
    <property type="component" value="Chromosome"/>
</dbReference>
<dbReference type="EMBL" id="CP053921">
    <property type="protein sequence ID" value="QKG71111.1"/>
    <property type="molecule type" value="Genomic_DNA"/>
</dbReference>
<evidence type="ECO:0000256" key="1">
    <source>
        <dbReference type="SAM" id="MobiDB-lite"/>
    </source>
</evidence>
<protein>
    <submittedName>
        <fullName evidence="3">Phosphotransferase family protein</fullName>
    </submittedName>
</protein>
<evidence type="ECO:0000313" key="4">
    <source>
        <dbReference type="Proteomes" id="UP000504693"/>
    </source>
</evidence>
<dbReference type="Gene3D" id="3.30.200.20">
    <property type="entry name" value="Phosphorylase Kinase, domain 1"/>
    <property type="match status" value="1"/>
</dbReference>
<dbReference type="AlphaFoldDB" id="A0A7D3XRH7"/>
<dbReference type="InterPro" id="IPR051678">
    <property type="entry name" value="AGP_Transferase"/>
</dbReference>
<dbReference type="RefSeq" id="WP_173213755.1">
    <property type="nucleotide sequence ID" value="NZ_CP053921.1"/>
</dbReference>
<proteinExistence type="predicted"/>
<dbReference type="InterPro" id="IPR002575">
    <property type="entry name" value="Aminoglycoside_PTrfase"/>
</dbReference>
<accession>A0A7D3XRH7</accession>
<dbReference type="PANTHER" id="PTHR21310">
    <property type="entry name" value="AMINOGLYCOSIDE PHOSPHOTRANSFERASE-RELATED-RELATED"/>
    <property type="match status" value="1"/>
</dbReference>
<feature type="domain" description="Aminoglycoside phosphotransferase" evidence="2">
    <location>
        <begin position="29"/>
        <end position="256"/>
    </location>
</feature>
<gene>
    <name evidence="3" type="ORF">HQR01_06815</name>
</gene>
<evidence type="ECO:0000313" key="3">
    <source>
        <dbReference type="EMBL" id="QKG71111.1"/>
    </source>
</evidence>
<feature type="compositionally biased region" description="Pro residues" evidence="1">
    <location>
        <begin position="338"/>
        <end position="348"/>
    </location>
</feature>